<accession>A0A9P7EVP2</accession>
<reference evidence="2" key="1">
    <citation type="journal article" date="2020" name="New Phytol.">
        <title>Comparative genomics reveals dynamic genome evolution in host specialist ectomycorrhizal fungi.</title>
        <authorList>
            <person name="Lofgren L.A."/>
            <person name="Nguyen N.H."/>
            <person name="Vilgalys R."/>
            <person name="Ruytinx J."/>
            <person name="Liao H.L."/>
            <person name="Branco S."/>
            <person name="Kuo A."/>
            <person name="LaButti K."/>
            <person name="Lipzen A."/>
            <person name="Andreopoulos W."/>
            <person name="Pangilinan J."/>
            <person name="Riley R."/>
            <person name="Hundley H."/>
            <person name="Na H."/>
            <person name="Barry K."/>
            <person name="Grigoriev I.V."/>
            <person name="Stajich J.E."/>
            <person name="Kennedy P.G."/>
        </authorList>
    </citation>
    <scope>NUCLEOTIDE SEQUENCE</scope>
    <source>
        <strain evidence="2">FC423</strain>
    </source>
</reference>
<dbReference type="AlphaFoldDB" id="A0A9P7EVP2"/>
<sequence length="221" mass="24165">MEVIDIPSSPELLPTTSRVTRNQSQQPRSQKRRILPRPPPVPSLWAEEIIEITDSDSEPEYKPMSPEKRRSVKTHAVPGPSNLPVIGAPLDGLLEGAAIPAAGSSQKHLRKDRIASAPLFYSDDEDAELQQRSSSAHDRPMITLALPKVLKRLAVSAQKGRPEDGLPVSHRLHNPSMDGGDCLSAEPQTFTPNISLSWQTLAPTSYSLTPAMSTSSHIDKY</sequence>
<name>A0A9P7EVP2_9AGAM</name>
<evidence type="ECO:0000256" key="1">
    <source>
        <dbReference type="SAM" id="MobiDB-lite"/>
    </source>
</evidence>
<organism evidence="2 3">
    <name type="scientific">Suillus discolor</name>
    <dbReference type="NCBI Taxonomy" id="1912936"/>
    <lineage>
        <taxon>Eukaryota</taxon>
        <taxon>Fungi</taxon>
        <taxon>Dikarya</taxon>
        <taxon>Basidiomycota</taxon>
        <taxon>Agaricomycotina</taxon>
        <taxon>Agaricomycetes</taxon>
        <taxon>Agaricomycetidae</taxon>
        <taxon>Boletales</taxon>
        <taxon>Suillineae</taxon>
        <taxon>Suillaceae</taxon>
        <taxon>Suillus</taxon>
    </lineage>
</organism>
<dbReference type="EMBL" id="JABBWM010000101">
    <property type="protein sequence ID" value="KAG2090782.1"/>
    <property type="molecule type" value="Genomic_DNA"/>
</dbReference>
<dbReference type="Proteomes" id="UP000823399">
    <property type="component" value="Unassembled WGS sequence"/>
</dbReference>
<evidence type="ECO:0000313" key="2">
    <source>
        <dbReference type="EMBL" id="KAG2090782.1"/>
    </source>
</evidence>
<evidence type="ECO:0000313" key="3">
    <source>
        <dbReference type="Proteomes" id="UP000823399"/>
    </source>
</evidence>
<protein>
    <submittedName>
        <fullName evidence="2">Uncharacterized protein</fullName>
    </submittedName>
</protein>
<proteinExistence type="predicted"/>
<feature type="region of interest" description="Disordered" evidence="1">
    <location>
        <begin position="1"/>
        <end position="41"/>
    </location>
</feature>
<feature type="region of interest" description="Disordered" evidence="1">
    <location>
        <begin position="53"/>
        <end position="83"/>
    </location>
</feature>
<comment type="caution">
    <text evidence="2">The sequence shown here is derived from an EMBL/GenBank/DDBJ whole genome shotgun (WGS) entry which is preliminary data.</text>
</comment>
<feature type="compositionally biased region" description="Basic and acidic residues" evidence="1">
    <location>
        <begin position="59"/>
        <end position="69"/>
    </location>
</feature>
<dbReference type="RefSeq" id="XP_041286339.1">
    <property type="nucleotide sequence ID" value="XM_041434381.1"/>
</dbReference>
<feature type="compositionally biased region" description="Polar residues" evidence="1">
    <location>
        <begin position="14"/>
        <end position="28"/>
    </location>
</feature>
<keyword evidence="3" id="KW-1185">Reference proteome</keyword>
<dbReference type="GeneID" id="64696640"/>
<gene>
    <name evidence="2" type="ORF">F5147DRAFT_658104</name>
</gene>